<comment type="caution">
    <text evidence="1">The sequence shown here is derived from an EMBL/GenBank/DDBJ whole genome shotgun (WGS) entry which is preliminary data.</text>
</comment>
<reference evidence="1" key="1">
    <citation type="submission" date="2020-06" db="EMBL/GenBank/DDBJ databases">
        <authorList>
            <person name="Li T."/>
            <person name="Hu X."/>
            <person name="Zhang T."/>
            <person name="Song X."/>
            <person name="Zhang H."/>
            <person name="Dai N."/>
            <person name="Sheng W."/>
            <person name="Hou X."/>
            <person name="Wei L."/>
        </authorList>
    </citation>
    <scope>NUCLEOTIDE SEQUENCE</scope>
    <source>
        <strain evidence="1">K16</strain>
        <tissue evidence="1">Leaf</tissue>
    </source>
</reference>
<protein>
    <submittedName>
        <fullName evidence="1">Uncharacterized protein</fullName>
    </submittedName>
</protein>
<accession>A0AAE2BRH8</accession>
<name>A0AAE2BRH8_9LAMI</name>
<dbReference type="AlphaFoldDB" id="A0AAE2BRH8"/>
<organism evidence="1 2">
    <name type="scientific">Sesamum angolense</name>
    <dbReference type="NCBI Taxonomy" id="2727404"/>
    <lineage>
        <taxon>Eukaryota</taxon>
        <taxon>Viridiplantae</taxon>
        <taxon>Streptophyta</taxon>
        <taxon>Embryophyta</taxon>
        <taxon>Tracheophyta</taxon>
        <taxon>Spermatophyta</taxon>
        <taxon>Magnoliopsida</taxon>
        <taxon>eudicotyledons</taxon>
        <taxon>Gunneridae</taxon>
        <taxon>Pentapetalae</taxon>
        <taxon>asterids</taxon>
        <taxon>lamiids</taxon>
        <taxon>Lamiales</taxon>
        <taxon>Pedaliaceae</taxon>
        <taxon>Sesamum</taxon>
    </lineage>
</organism>
<sequence length="339" mass="38851">MQSDFFALTLPLSISEIQARLARAWAAARAIRAHRARAIIESLENMVELELEPTKNKSEINGLTIPSCFFSTLSSIQESDLEENGDLEQFSGVIHDKDLLKKASNGNLLVLDRGAMEPDVRFYMELFKKYTDQGRLKEGQMVHSHFVNSRFQHYVVMQNTVLNIGYPQINEFREALGLYVDCLGWLQPNEFTFGSALKSAGVCKNGCFVGIVHWWKLLYVTRACNGDAQCSELSQIWRRKHRGCKKNELTFLCGFNPSVMLVFLRFIRNDYLQQLFEALLAACRMHKNMELGVYAAKHAVVMGMKIGVKEVVARQLIELKKRRKAVFYLPWLPVYKQNV</sequence>
<proteinExistence type="predicted"/>
<dbReference type="Proteomes" id="UP001289374">
    <property type="component" value="Unassembled WGS sequence"/>
</dbReference>
<keyword evidence="2" id="KW-1185">Reference proteome</keyword>
<evidence type="ECO:0000313" key="2">
    <source>
        <dbReference type="Proteomes" id="UP001289374"/>
    </source>
</evidence>
<dbReference type="EMBL" id="JACGWL010000009">
    <property type="protein sequence ID" value="KAK4394908.1"/>
    <property type="molecule type" value="Genomic_DNA"/>
</dbReference>
<gene>
    <name evidence="1" type="ORF">Sango_1645100</name>
</gene>
<evidence type="ECO:0000313" key="1">
    <source>
        <dbReference type="EMBL" id="KAK4394908.1"/>
    </source>
</evidence>
<reference evidence="1" key="2">
    <citation type="journal article" date="2024" name="Plant">
        <title>Genomic evolution and insights into agronomic trait innovations of Sesamum species.</title>
        <authorList>
            <person name="Miao H."/>
            <person name="Wang L."/>
            <person name="Qu L."/>
            <person name="Liu H."/>
            <person name="Sun Y."/>
            <person name="Le M."/>
            <person name="Wang Q."/>
            <person name="Wei S."/>
            <person name="Zheng Y."/>
            <person name="Lin W."/>
            <person name="Duan Y."/>
            <person name="Cao H."/>
            <person name="Xiong S."/>
            <person name="Wang X."/>
            <person name="Wei L."/>
            <person name="Li C."/>
            <person name="Ma Q."/>
            <person name="Ju M."/>
            <person name="Zhao R."/>
            <person name="Li G."/>
            <person name="Mu C."/>
            <person name="Tian Q."/>
            <person name="Mei H."/>
            <person name="Zhang T."/>
            <person name="Gao T."/>
            <person name="Zhang H."/>
        </authorList>
    </citation>
    <scope>NUCLEOTIDE SEQUENCE</scope>
    <source>
        <strain evidence="1">K16</strain>
    </source>
</reference>